<reference evidence="2 3" key="1">
    <citation type="journal article" date="2010" name="Int. J. Syst. Evol. Microbiol.">
        <title>Sphingopyxis bauzanensis sp. nov., a psychrophilic bacterium isolated from soil.</title>
        <authorList>
            <person name="Zhang D.C."/>
            <person name="Liu H.C."/>
            <person name="Xin Y.H."/>
            <person name="Zhou Y.G."/>
            <person name="Schinner F."/>
            <person name="Margesin R."/>
        </authorList>
    </citation>
    <scope>NUCLEOTIDE SEQUENCE [LARGE SCALE GENOMIC DNA]</scope>
    <source>
        <strain evidence="2 3">DSM 22271</strain>
    </source>
</reference>
<gene>
    <name evidence="2" type="ORF">CDQ92_03725</name>
</gene>
<feature type="compositionally biased region" description="Basic and acidic residues" evidence="1">
    <location>
        <begin position="108"/>
        <end position="125"/>
    </location>
</feature>
<evidence type="ECO:0000256" key="1">
    <source>
        <dbReference type="SAM" id="MobiDB-lite"/>
    </source>
</evidence>
<organism evidence="2 3">
    <name type="scientific">Sphingopyxis bauzanensis</name>
    <dbReference type="NCBI Taxonomy" id="651663"/>
    <lineage>
        <taxon>Bacteria</taxon>
        <taxon>Pseudomonadati</taxon>
        <taxon>Pseudomonadota</taxon>
        <taxon>Alphaproteobacteria</taxon>
        <taxon>Sphingomonadales</taxon>
        <taxon>Sphingomonadaceae</taxon>
        <taxon>Sphingopyxis</taxon>
    </lineage>
</organism>
<dbReference type="AlphaFoldDB" id="A0A246K1E2"/>
<proteinExistence type="predicted"/>
<evidence type="ECO:0000313" key="2">
    <source>
        <dbReference type="EMBL" id="OWQ99280.1"/>
    </source>
</evidence>
<dbReference type="PROSITE" id="PS51257">
    <property type="entry name" value="PROKAR_LIPOPROTEIN"/>
    <property type="match status" value="1"/>
</dbReference>
<accession>A0A246K1E2</accession>
<evidence type="ECO:0000313" key="3">
    <source>
        <dbReference type="Proteomes" id="UP000197361"/>
    </source>
</evidence>
<keyword evidence="3" id="KW-1185">Reference proteome</keyword>
<feature type="compositionally biased region" description="Basic and acidic residues" evidence="1">
    <location>
        <begin position="79"/>
        <end position="90"/>
    </location>
</feature>
<dbReference type="EMBL" id="NISK01000001">
    <property type="protein sequence ID" value="OWQ99280.1"/>
    <property type="molecule type" value="Genomic_DNA"/>
</dbReference>
<dbReference type="Proteomes" id="UP000197361">
    <property type="component" value="Unassembled WGS sequence"/>
</dbReference>
<protein>
    <submittedName>
        <fullName evidence="2">Uncharacterized protein</fullName>
    </submittedName>
</protein>
<comment type="caution">
    <text evidence="2">The sequence shown here is derived from an EMBL/GenBank/DDBJ whole genome shotgun (WGS) entry which is preliminary data.</text>
</comment>
<sequence>MTCRQDKETDMTRFIPLAAITALMLALAGCGAEPAQESDATPEPSEVPATQTPAMVEPAPVAEETSTASDPAIATQKARPPEKARPKQEPAAKATVPPRAKVVPDAPKPVEPETDPHAGHDVDKM</sequence>
<feature type="region of interest" description="Disordered" evidence="1">
    <location>
        <begin position="30"/>
        <end position="125"/>
    </location>
</feature>
<name>A0A246K1E2_9SPHN</name>